<keyword evidence="8" id="KW-0902">Two-component regulatory system</keyword>
<protein>
    <recommendedName>
        <fullName evidence="2">histidine kinase</fullName>
        <ecNumber evidence="2">2.7.13.3</ecNumber>
    </recommendedName>
</protein>
<dbReference type="GO" id="GO:0016020">
    <property type="term" value="C:membrane"/>
    <property type="evidence" value="ECO:0007669"/>
    <property type="project" value="InterPro"/>
</dbReference>
<dbReference type="InterPro" id="IPR036890">
    <property type="entry name" value="HATPase_C_sf"/>
</dbReference>
<sequence>MGAKIDRITGRSYSPPARHLAGIAHSSHRLPATIAITFLLAAMAITFFADSHMESRIIENASMTAANFIEGFLEPLVQSLAFGPSLTADEKAALDKLLINPVFRKNVVNLRIWHPDGTIVFSDEKNLEGIKLELHDELRGALNGKVTTELSEAGHDRVTSKRDFVVPIVEVHAPLRALGSSPVIGAAEFFMDADALAKDLRKARKVSSAFAMFFTLLAGIAALAALREARKHRKLRKSAITKNSMTADSVRSHGATDEPAANGKNSDDGKAKSLGEVMADLHDGPAQLLALALLKLDALGLAPDAHMPKAAIDSVRGVTGDALKEIRNILRKSTNPDLENLTLDQVLKFAARLHEERTRSSVALSIGRLPRVSIDISQCLFQFAREALNNAFWHAGGKGQSLRAEYDGRLLIVEVRDEGTQFKSHIIGPDEDASFGLSGMVERIRSKNGVLEIYPSRGDGTRVVAKFPIEEDVIATLVTDSIAMRRER</sequence>
<dbReference type="Pfam" id="PF07730">
    <property type="entry name" value="HisKA_3"/>
    <property type="match status" value="1"/>
</dbReference>
<keyword evidence="5" id="KW-0547">Nucleotide-binding</keyword>
<dbReference type="AlphaFoldDB" id="A0A1I7NQP2"/>
<feature type="compositionally biased region" description="Polar residues" evidence="9">
    <location>
        <begin position="240"/>
        <end position="249"/>
    </location>
</feature>
<evidence type="ECO:0000256" key="1">
    <source>
        <dbReference type="ARBA" id="ARBA00000085"/>
    </source>
</evidence>
<evidence type="ECO:0000256" key="9">
    <source>
        <dbReference type="SAM" id="MobiDB-lite"/>
    </source>
</evidence>
<evidence type="ECO:0000256" key="6">
    <source>
        <dbReference type="ARBA" id="ARBA00022777"/>
    </source>
</evidence>
<keyword evidence="4" id="KW-0808">Transferase</keyword>
<keyword evidence="7" id="KW-0067">ATP-binding</keyword>
<dbReference type="InterPro" id="IPR050482">
    <property type="entry name" value="Sensor_HK_TwoCompSys"/>
</dbReference>
<evidence type="ECO:0000259" key="11">
    <source>
        <dbReference type="Pfam" id="PF07730"/>
    </source>
</evidence>
<evidence type="ECO:0000256" key="10">
    <source>
        <dbReference type="SAM" id="Phobius"/>
    </source>
</evidence>
<evidence type="ECO:0000313" key="12">
    <source>
        <dbReference type="EMBL" id="SFV37007.1"/>
    </source>
</evidence>
<proteinExistence type="predicted"/>
<keyword evidence="10" id="KW-0472">Membrane</keyword>
<evidence type="ECO:0000256" key="5">
    <source>
        <dbReference type="ARBA" id="ARBA00022741"/>
    </source>
</evidence>
<dbReference type="InterPro" id="IPR011712">
    <property type="entry name" value="Sig_transdc_His_kin_sub3_dim/P"/>
</dbReference>
<keyword evidence="13" id="KW-1185">Reference proteome</keyword>
<feature type="region of interest" description="Disordered" evidence="9">
    <location>
        <begin position="235"/>
        <end position="271"/>
    </location>
</feature>
<dbReference type="SUPFAM" id="SSF55874">
    <property type="entry name" value="ATPase domain of HSP90 chaperone/DNA topoisomerase II/histidine kinase"/>
    <property type="match status" value="1"/>
</dbReference>
<evidence type="ECO:0000313" key="13">
    <source>
        <dbReference type="Proteomes" id="UP000199423"/>
    </source>
</evidence>
<keyword evidence="10" id="KW-1133">Transmembrane helix</keyword>
<keyword evidence="10" id="KW-0812">Transmembrane</keyword>
<feature type="transmembrane region" description="Helical" evidence="10">
    <location>
        <begin position="206"/>
        <end position="226"/>
    </location>
</feature>
<dbReference type="Proteomes" id="UP000199423">
    <property type="component" value="Unassembled WGS sequence"/>
</dbReference>
<evidence type="ECO:0000256" key="8">
    <source>
        <dbReference type="ARBA" id="ARBA00023012"/>
    </source>
</evidence>
<reference evidence="13" key="1">
    <citation type="submission" date="2016-10" db="EMBL/GenBank/DDBJ databases">
        <authorList>
            <person name="Varghese N."/>
            <person name="Submissions S."/>
        </authorList>
    </citation>
    <scope>NUCLEOTIDE SEQUENCE [LARGE SCALE GENOMIC DNA]</scope>
    <source>
        <strain evidence="13">DSM 1565</strain>
    </source>
</reference>
<dbReference type="GO" id="GO:0005524">
    <property type="term" value="F:ATP binding"/>
    <property type="evidence" value="ECO:0007669"/>
    <property type="project" value="UniProtKB-KW"/>
</dbReference>
<feature type="domain" description="Signal transduction histidine kinase subgroup 3 dimerisation and phosphoacceptor" evidence="11">
    <location>
        <begin position="280"/>
        <end position="332"/>
    </location>
</feature>
<dbReference type="OrthoDB" id="9778496at2"/>
<keyword evidence="6 12" id="KW-0418">Kinase</keyword>
<accession>A0A1I7NQP2</accession>
<dbReference type="GO" id="GO:0000155">
    <property type="term" value="F:phosphorelay sensor kinase activity"/>
    <property type="evidence" value="ECO:0007669"/>
    <property type="project" value="InterPro"/>
</dbReference>
<evidence type="ECO:0000256" key="7">
    <source>
        <dbReference type="ARBA" id="ARBA00022840"/>
    </source>
</evidence>
<feature type="transmembrane region" description="Helical" evidence="10">
    <location>
        <begin position="30"/>
        <end position="49"/>
    </location>
</feature>
<dbReference type="GO" id="GO:0046983">
    <property type="term" value="F:protein dimerization activity"/>
    <property type="evidence" value="ECO:0007669"/>
    <property type="project" value="InterPro"/>
</dbReference>
<evidence type="ECO:0000256" key="2">
    <source>
        <dbReference type="ARBA" id="ARBA00012438"/>
    </source>
</evidence>
<dbReference type="CDD" id="cd16917">
    <property type="entry name" value="HATPase_UhpB-NarQ-NarX-like"/>
    <property type="match status" value="1"/>
</dbReference>
<dbReference type="EMBL" id="FPCH01000003">
    <property type="protein sequence ID" value="SFV37007.1"/>
    <property type="molecule type" value="Genomic_DNA"/>
</dbReference>
<gene>
    <name evidence="12" type="ORF">SAMN04488557_2945</name>
</gene>
<dbReference type="PANTHER" id="PTHR24421:SF10">
    <property type="entry name" value="NITRATE_NITRITE SENSOR PROTEIN NARQ"/>
    <property type="match status" value="1"/>
</dbReference>
<dbReference type="Gene3D" id="3.30.565.10">
    <property type="entry name" value="Histidine kinase-like ATPase, C-terminal domain"/>
    <property type="match status" value="1"/>
</dbReference>
<keyword evidence="3" id="KW-0597">Phosphoprotein</keyword>
<comment type="catalytic activity">
    <reaction evidence="1">
        <text>ATP + protein L-histidine = ADP + protein N-phospho-L-histidine.</text>
        <dbReference type="EC" id="2.7.13.3"/>
    </reaction>
</comment>
<evidence type="ECO:0000256" key="3">
    <source>
        <dbReference type="ARBA" id="ARBA00022553"/>
    </source>
</evidence>
<evidence type="ECO:0000256" key="4">
    <source>
        <dbReference type="ARBA" id="ARBA00022679"/>
    </source>
</evidence>
<dbReference type="EC" id="2.7.13.3" evidence="2"/>
<dbReference type="STRING" id="51670.SAMN04488557_2945"/>
<organism evidence="12 13">
    <name type="scientific">Hyphomicrobium facile</name>
    <dbReference type="NCBI Taxonomy" id="51670"/>
    <lineage>
        <taxon>Bacteria</taxon>
        <taxon>Pseudomonadati</taxon>
        <taxon>Pseudomonadota</taxon>
        <taxon>Alphaproteobacteria</taxon>
        <taxon>Hyphomicrobiales</taxon>
        <taxon>Hyphomicrobiaceae</taxon>
        <taxon>Hyphomicrobium</taxon>
    </lineage>
</organism>
<name>A0A1I7NQP2_9HYPH</name>
<dbReference type="PANTHER" id="PTHR24421">
    <property type="entry name" value="NITRATE/NITRITE SENSOR PROTEIN NARX-RELATED"/>
    <property type="match status" value="1"/>
</dbReference>